<comment type="caution">
    <text evidence="4">The sequence shown here is derived from an EMBL/GenBank/DDBJ whole genome shotgun (WGS) entry which is preliminary data.</text>
</comment>
<accession>A0A433RQ46</accession>
<dbReference type="RefSeq" id="WP_126991870.1">
    <property type="nucleotide sequence ID" value="NZ_JTFC01000042.1"/>
</dbReference>
<sequence length="145" mass="15656">MYQHILVCIDGSEVSPLVLEHAIDVAGRHTAKIHVANVVDTRNWPSFENLTQTEEQLKQAAHAKAEEAVKQFIEKSGLPETQFDVIVEAGSPRSIITKKIAKDVGADLIIIGASSVRGLDHLVVGSVASAVLRTATCDVLVVRRP</sequence>
<dbReference type="SUPFAM" id="SSF52402">
    <property type="entry name" value="Adenine nucleotide alpha hydrolases-like"/>
    <property type="match status" value="1"/>
</dbReference>
<name>A0A433RQ46_9BACL</name>
<reference evidence="4 5" key="1">
    <citation type="submission" date="2014-11" db="EMBL/GenBank/DDBJ databases">
        <title>Genome sequence and analysis of novel Kurthia sp.</title>
        <authorList>
            <person name="Lawson J.N."/>
            <person name="Gonzalez J.E."/>
            <person name="Rinauldi L."/>
            <person name="Xuan Z."/>
            <person name="Firman A."/>
            <person name="Shaddox L."/>
            <person name="Trudeau A."/>
            <person name="Shah S."/>
            <person name="Reiman D."/>
        </authorList>
    </citation>
    <scope>NUCLEOTIDE SEQUENCE [LARGE SCALE GENOMIC DNA]</scope>
    <source>
        <strain evidence="4 5">3B1D</strain>
    </source>
</reference>
<evidence type="ECO:0000313" key="4">
    <source>
        <dbReference type="EMBL" id="RUS52529.1"/>
    </source>
</evidence>
<comment type="subcellular location">
    <subcellularLocation>
        <location evidence="2">Cytoplasm</location>
    </subcellularLocation>
</comment>
<feature type="domain" description="UspA" evidence="3">
    <location>
        <begin position="1"/>
        <end position="143"/>
    </location>
</feature>
<dbReference type="Pfam" id="PF00582">
    <property type="entry name" value="Usp"/>
    <property type="match status" value="1"/>
</dbReference>
<organism evidence="4 5">
    <name type="scientific">Candidatus Kurthia intestinigallinarum</name>
    <dbReference type="NCBI Taxonomy" id="1562256"/>
    <lineage>
        <taxon>Bacteria</taxon>
        <taxon>Bacillati</taxon>
        <taxon>Bacillota</taxon>
        <taxon>Bacilli</taxon>
        <taxon>Bacillales</taxon>
        <taxon>Caryophanaceae</taxon>
        <taxon>Kurthia</taxon>
    </lineage>
</organism>
<dbReference type="OrthoDB" id="9777884at2"/>
<gene>
    <name evidence="4" type="ORF">QI30_17390</name>
</gene>
<evidence type="ECO:0000259" key="3">
    <source>
        <dbReference type="Pfam" id="PF00582"/>
    </source>
</evidence>
<protein>
    <recommendedName>
        <fullName evidence="2">Universal stress protein</fullName>
    </recommendedName>
</protein>
<proteinExistence type="inferred from homology"/>
<dbReference type="Gene3D" id="3.40.50.620">
    <property type="entry name" value="HUPs"/>
    <property type="match status" value="1"/>
</dbReference>
<keyword evidence="2" id="KW-0963">Cytoplasm</keyword>
<dbReference type="InterPro" id="IPR006016">
    <property type="entry name" value="UspA"/>
</dbReference>
<dbReference type="CDD" id="cd00293">
    <property type="entry name" value="USP-like"/>
    <property type="match status" value="1"/>
</dbReference>
<dbReference type="PANTHER" id="PTHR46268">
    <property type="entry name" value="STRESS RESPONSE PROTEIN NHAX"/>
    <property type="match status" value="1"/>
</dbReference>
<evidence type="ECO:0000313" key="5">
    <source>
        <dbReference type="Proteomes" id="UP000288623"/>
    </source>
</evidence>
<dbReference type="EMBL" id="JTFC01000042">
    <property type="protein sequence ID" value="RUS52529.1"/>
    <property type="molecule type" value="Genomic_DNA"/>
</dbReference>
<dbReference type="PANTHER" id="PTHR46268:SF6">
    <property type="entry name" value="UNIVERSAL STRESS PROTEIN UP12"/>
    <property type="match status" value="1"/>
</dbReference>
<dbReference type="Proteomes" id="UP000288623">
    <property type="component" value="Unassembled WGS sequence"/>
</dbReference>
<evidence type="ECO:0000256" key="2">
    <source>
        <dbReference type="PIRNR" id="PIRNR006276"/>
    </source>
</evidence>
<dbReference type="PRINTS" id="PR01438">
    <property type="entry name" value="UNVRSLSTRESS"/>
</dbReference>
<dbReference type="AlphaFoldDB" id="A0A433RQ46"/>
<dbReference type="InterPro" id="IPR006015">
    <property type="entry name" value="Universal_stress_UspA"/>
</dbReference>
<dbReference type="InterPro" id="IPR014729">
    <property type="entry name" value="Rossmann-like_a/b/a_fold"/>
</dbReference>
<evidence type="ECO:0000256" key="1">
    <source>
        <dbReference type="ARBA" id="ARBA00008791"/>
    </source>
</evidence>
<dbReference type="GO" id="GO:0005737">
    <property type="term" value="C:cytoplasm"/>
    <property type="evidence" value="ECO:0007669"/>
    <property type="project" value="UniProtKB-SubCell"/>
</dbReference>
<comment type="similarity">
    <text evidence="1 2">Belongs to the universal stress protein A family.</text>
</comment>
<keyword evidence="5" id="KW-1185">Reference proteome</keyword>
<dbReference type="PIRSF" id="PIRSF006276">
    <property type="entry name" value="UspA"/>
    <property type="match status" value="1"/>
</dbReference>